<sequence length="307" mass="35468">MAENSAKFWKFILGVFGVVAAVSSFLTWMVQSVEYKHWPINKDAIIYGLVLLSCAIMLVAFLWGLRKHHTFNTTGYVNATHQLSVCFNEIAVPPAEWSYHAIANENELKEIWKVSQTLYGEDNVPFEIVVSWWKCYPNGIFVLYKYDVIAGYFSMWPIKKTTYDDIVHGRKKERELKLQSIMGKKSADKRPYWYVTNVVICKQFRKTIAIKILMREALRNWVNEGNLAKDLYLCAFAYSNEGEEIIKRSGFTLIKPAEDTADRKPLYTLSPSRANIDALISRLQNEEERTQSALGIRWNRLTGNLRG</sequence>
<evidence type="ECO:0000256" key="1">
    <source>
        <dbReference type="SAM" id="Phobius"/>
    </source>
</evidence>
<comment type="caution">
    <text evidence="2">The sequence shown here is derived from an EMBL/GenBank/DDBJ whole genome shotgun (WGS) entry which is preliminary data.</text>
</comment>
<dbReference type="InterPro" id="IPR016181">
    <property type="entry name" value="Acyl_CoA_acyltransferase"/>
</dbReference>
<proteinExistence type="predicted"/>
<accession>A0A3S4YHT7</accession>
<dbReference type="RefSeq" id="WP_128532170.1">
    <property type="nucleotide sequence ID" value="NZ_SBIW01000002.1"/>
</dbReference>
<reference evidence="2 3" key="1">
    <citation type="submission" date="2019-01" db="EMBL/GenBank/DDBJ databases">
        <title>Mucilaginibacter antarcticum sp. nov., isolated from antarctic soil.</title>
        <authorList>
            <person name="Yan Y.-Q."/>
            <person name="Du Z.-J."/>
        </authorList>
    </citation>
    <scope>NUCLEOTIDE SEQUENCE [LARGE SCALE GENOMIC DNA]</scope>
    <source>
        <strain evidence="2 3">F01003</strain>
    </source>
</reference>
<keyword evidence="1" id="KW-0812">Transmembrane</keyword>
<dbReference type="Proteomes" id="UP000286701">
    <property type="component" value="Unassembled WGS sequence"/>
</dbReference>
<keyword evidence="1" id="KW-0472">Membrane</keyword>
<name>A0A3S4YHT7_9SPHI</name>
<protein>
    <submittedName>
        <fullName evidence="2">Uncharacterized protein</fullName>
    </submittedName>
</protein>
<keyword evidence="1" id="KW-1133">Transmembrane helix</keyword>
<gene>
    <name evidence="2" type="ORF">EPL05_03515</name>
</gene>
<feature type="transmembrane region" description="Helical" evidence="1">
    <location>
        <begin position="45"/>
        <end position="65"/>
    </location>
</feature>
<keyword evidence="3" id="KW-1185">Reference proteome</keyword>
<organism evidence="2 3">
    <name type="scientific">Mucilaginibacter gilvus</name>
    <dbReference type="NCBI Taxonomy" id="2305909"/>
    <lineage>
        <taxon>Bacteria</taxon>
        <taxon>Pseudomonadati</taxon>
        <taxon>Bacteroidota</taxon>
        <taxon>Sphingobacteriia</taxon>
        <taxon>Sphingobacteriales</taxon>
        <taxon>Sphingobacteriaceae</taxon>
        <taxon>Mucilaginibacter</taxon>
    </lineage>
</organism>
<feature type="transmembrane region" description="Helical" evidence="1">
    <location>
        <begin position="12"/>
        <end position="33"/>
    </location>
</feature>
<dbReference type="SUPFAM" id="SSF55729">
    <property type="entry name" value="Acyl-CoA N-acyltransferases (Nat)"/>
    <property type="match status" value="1"/>
</dbReference>
<dbReference type="EMBL" id="SBIW01000002">
    <property type="protein sequence ID" value="RWY55454.1"/>
    <property type="molecule type" value="Genomic_DNA"/>
</dbReference>
<evidence type="ECO:0000313" key="2">
    <source>
        <dbReference type="EMBL" id="RWY55454.1"/>
    </source>
</evidence>
<evidence type="ECO:0000313" key="3">
    <source>
        <dbReference type="Proteomes" id="UP000286701"/>
    </source>
</evidence>
<dbReference type="AlphaFoldDB" id="A0A3S4YHT7"/>